<keyword evidence="2" id="KW-0285">Flavoprotein</keyword>
<gene>
    <name evidence="6" type="ORF">O3W52_30820</name>
</gene>
<dbReference type="SUPFAM" id="SSF51905">
    <property type="entry name" value="FAD/NAD(P)-binding domain"/>
    <property type="match status" value="1"/>
</dbReference>
<dbReference type="InterPro" id="IPR036188">
    <property type="entry name" value="FAD/NAD-bd_sf"/>
</dbReference>
<comment type="cofactor">
    <cofactor evidence="1">
        <name>FAD</name>
        <dbReference type="ChEBI" id="CHEBI:57692"/>
    </cofactor>
</comment>
<accession>A0ABT4KQ57</accession>
<keyword evidence="4" id="KW-0560">Oxidoreductase</keyword>
<dbReference type="InterPro" id="IPR003953">
    <property type="entry name" value="FAD-dep_OxRdtase_2_FAD-bd"/>
</dbReference>
<proteinExistence type="predicted"/>
<keyword evidence="3" id="KW-0274">FAD</keyword>
<reference evidence="6" key="1">
    <citation type="submission" date="2022-10" db="EMBL/GenBank/DDBJ databases">
        <title>Whole genome sequencing of three plant growth promoting bacteria isolated from Vachellia tortilis subsp. raddiana in Morocco.</title>
        <authorList>
            <person name="Hnini M."/>
            <person name="Zouagui R."/>
            <person name="Zouagui H."/>
            <person name="Chemao Elfihri M.-W."/>
            <person name="Ibrahimi A."/>
            <person name="Sbabou L."/>
            <person name="Aurag J."/>
        </authorList>
    </citation>
    <scope>NUCLEOTIDE SEQUENCE</scope>
    <source>
        <strain evidence="6">LMR678</strain>
    </source>
</reference>
<evidence type="ECO:0000256" key="2">
    <source>
        <dbReference type="ARBA" id="ARBA00022630"/>
    </source>
</evidence>
<dbReference type="RefSeq" id="WP_269286076.1">
    <property type="nucleotide sequence ID" value="NZ_JAPVOI010000006.1"/>
</dbReference>
<dbReference type="Pfam" id="PF00890">
    <property type="entry name" value="FAD_binding_2"/>
    <property type="match status" value="1"/>
</dbReference>
<evidence type="ECO:0000256" key="4">
    <source>
        <dbReference type="ARBA" id="ARBA00023002"/>
    </source>
</evidence>
<dbReference type="EMBL" id="JAPVOI010000006">
    <property type="protein sequence ID" value="MCZ4094112.1"/>
    <property type="molecule type" value="Genomic_DNA"/>
</dbReference>
<dbReference type="PANTHER" id="PTHR43400:SF10">
    <property type="entry name" value="3-OXOSTEROID 1-DEHYDROGENASE"/>
    <property type="match status" value="1"/>
</dbReference>
<evidence type="ECO:0000256" key="3">
    <source>
        <dbReference type="ARBA" id="ARBA00022827"/>
    </source>
</evidence>
<evidence type="ECO:0000313" key="6">
    <source>
        <dbReference type="EMBL" id="MCZ4094112.1"/>
    </source>
</evidence>
<protein>
    <submittedName>
        <fullName evidence="6">FAD-dependent oxidoreductase</fullName>
    </submittedName>
</protein>
<evidence type="ECO:0000313" key="7">
    <source>
        <dbReference type="Proteomes" id="UP001079430"/>
    </source>
</evidence>
<feature type="domain" description="FAD-dependent oxidoreductase 2 FAD-binding" evidence="5">
    <location>
        <begin position="22"/>
        <end position="90"/>
    </location>
</feature>
<evidence type="ECO:0000259" key="5">
    <source>
        <dbReference type="Pfam" id="PF00890"/>
    </source>
</evidence>
<keyword evidence="7" id="KW-1185">Reference proteome</keyword>
<organism evidence="6 7">
    <name type="scientific">Sinorhizobium psoraleae</name>
    <dbReference type="NCBI Taxonomy" id="520838"/>
    <lineage>
        <taxon>Bacteria</taxon>
        <taxon>Pseudomonadati</taxon>
        <taxon>Pseudomonadota</taxon>
        <taxon>Alphaproteobacteria</taxon>
        <taxon>Hyphomicrobiales</taxon>
        <taxon>Rhizobiaceae</taxon>
        <taxon>Sinorhizobium/Ensifer group</taxon>
        <taxon>Sinorhizobium</taxon>
    </lineage>
</organism>
<name>A0ABT4KQ57_9HYPH</name>
<dbReference type="Gene3D" id="3.50.50.60">
    <property type="entry name" value="FAD/NAD(P)-binding domain"/>
    <property type="match status" value="1"/>
</dbReference>
<comment type="caution">
    <text evidence="6">The sequence shown here is derived from an EMBL/GenBank/DDBJ whole genome shotgun (WGS) entry which is preliminary data.</text>
</comment>
<dbReference type="Proteomes" id="UP001079430">
    <property type="component" value="Unassembled WGS sequence"/>
</dbReference>
<dbReference type="InterPro" id="IPR050315">
    <property type="entry name" value="FAD-oxidoreductase_2"/>
</dbReference>
<dbReference type="PANTHER" id="PTHR43400">
    <property type="entry name" value="FUMARATE REDUCTASE"/>
    <property type="match status" value="1"/>
</dbReference>
<sequence>MSTILRKSALPAKRSAFDVEADIVVVGGGAAGLASALFARWQGNEVVLLEKANELGGTTRKAAFWYWVPNNRHMQGIGIEDRKEDCIRYMARLARPEAYDPDHPTFGMSRWEYDSFAAIYDNASPATELLAEKGALDTGTAISCPTIGRNCRRTRRRKAACSCPRMPANPCRTAARWRSAP</sequence>
<evidence type="ECO:0000256" key="1">
    <source>
        <dbReference type="ARBA" id="ARBA00001974"/>
    </source>
</evidence>